<accession>A0A212IT79</accession>
<sequence length="191" mass="21173">MKRILLLLTLSLVLIGQAQAQRYLPGQKGVQVTGGFVDGFNLKNQDGQAFFGGIAFSTYTKNGNRWVFGAEYLQKRHEYKNILIPGSQITAEGGYYYKFLSDPSKTIFFSVGASAMAGYETINWGKELLFDGATITTEDNFLYGGAVSFEIETYLTDKLVLLLNARERILLGSDINKCHTQVGVGIKFIIN</sequence>
<dbReference type="AlphaFoldDB" id="A0A212IT79"/>
<gene>
    <name evidence="2" type="ORF">KL86DYS1_10052</name>
</gene>
<name>A0A212IT79_9BACT</name>
<proteinExistence type="predicted"/>
<evidence type="ECO:0000256" key="1">
    <source>
        <dbReference type="SAM" id="SignalP"/>
    </source>
</evidence>
<reference evidence="2" key="1">
    <citation type="submission" date="2016-04" db="EMBL/GenBank/DDBJ databases">
        <authorList>
            <person name="Evans L.H."/>
            <person name="Alamgir A."/>
            <person name="Owens N."/>
            <person name="Weber N.D."/>
            <person name="Virtaneva K."/>
            <person name="Barbian K."/>
            <person name="Babar A."/>
            <person name="Rosenke K."/>
        </authorList>
    </citation>
    <scope>NUCLEOTIDE SEQUENCE</scope>
    <source>
        <strain evidence="2">86-1</strain>
    </source>
</reference>
<dbReference type="RefSeq" id="WP_296937732.1">
    <property type="nucleotide sequence ID" value="NZ_LT599032.1"/>
</dbReference>
<organism evidence="2">
    <name type="scientific">uncultured Dysgonomonas sp</name>
    <dbReference type="NCBI Taxonomy" id="206096"/>
    <lineage>
        <taxon>Bacteria</taxon>
        <taxon>Pseudomonadati</taxon>
        <taxon>Bacteroidota</taxon>
        <taxon>Bacteroidia</taxon>
        <taxon>Bacteroidales</taxon>
        <taxon>Dysgonomonadaceae</taxon>
        <taxon>Dysgonomonas</taxon>
        <taxon>environmental samples</taxon>
    </lineage>
</organism>
<dbReference type="EMBL" id="FLUM01000001">
    <property type="protein sequence ID" value="SBV90418.1"/>
    <property type="molecule type" value="Genomic_DNA"/>
</dbReference>
<evidence type="ECO:0000313" key="2">
    <source>
        <dbReference type="EMBL" id="SBV90418.1"/>
    </source>
</evidence>
<evidence type="ECO:0008006" key="3">
    <source>
        <dbReference type="Google" id="ProtNLM"/>
    </source>
</evidence>
<dbReference type="Pfam" id="PF10626">
    <property type="entry name" value="TraO"/>
    <property type="match status" value="1"/>
</dbReference>
<feature type="chain" id="PRO_5012826637" description="Conjugative transposon protein TraO" evidence="1">
    <location>
        <begin position="21"/>
        <end position="191"/>
    </location>
</feature>
<keyword evidence="1" id="KW-0732">Signal</keyword>
<protein>
    <recommendedName>
        <fullName evidence="3">Conjugative transposon protein TraO</fullName>
    </recommendedName>
</protein>
<feature type="signal peptide" evidence="1">
    <location>
        <begin position="1"/>
        <end position="20"/>
    </location>
</feature>
<dbReference type="InterPro" id="IPR018899">
    <property type="entry name" value="Conjug_transposon_Tra0"/>
</dbReference>